<protein>
    <recommendedName>
        <fullName evidence="7">Na+/H+ antiporter MnhB subunit-related protein domain-containing protein</fullName>
    </recommendedName>
</protein>
<evidence type="ECO:0000313" key="8">
    <source>
        <dbReference type="EMBL" id="SVA15164.1"/>
    </source>
</evidence>
<reference evidence="8" key="1">
    <citation type="submission" date="2018-05" db="EMBL/GenBank/DDBJ databases">
        <authorList>
            <person name="Lanie J.A."/>
            <person name="Ng W.-L."/>
            <person name="Kazmierczak K.M."/>
            <person name="Andrzejewski T.M."/>
            <person name="Davidsen T.M."/>
            <person name="Wayne K.J."/>
            <person name="Tettelin H."/>
            <person name="Glass J.I."/>
            <person name="Rusch D."/>
            <person name="Podicherti R."/>
            <person name="Tsui H.-C.T."/>
            <person name="Winkler M.E."/>
        </authorList>
    </citation>
    <scope>NUCLEOTIDE SEQUENCE</scope>
</reference>
<evidence type="ECO:0000256" key="4">
    <source>
        <dbReference type="ARBA" id="ARBA00022989"/>
    </source>
</evidence>
<dbReference type="InterPro" id="IPR050622">
    <property type="entry name" value="CPA3_antiporter_subunitB"/>
</dbReference>
<keyword evidence="2" id="KW-1003">Cell membrane</keyword>
<feature type="non-terminal residue" evidence="8">
    <location>
        <position position="1"/>
    </location>
</feature>
<proteinExistence type="predicted"/>
<keyword evidence="5 6" id="KW-0472">Membrane</keyword>
<feature type="domain" description="Na+/H+ antiporter MnhB subunit-related protein" evidence="7">
    <location>
        <begin position="1"/>
        <end position="115"/>
    </location>
</feature>
<gene>
    <name evidence="8" type="ORF">METZ01_LOCUS68018</name>
</gene>
<feature type="transmembrane region" description="Helical" evidence="6">
    <location>
        <begin position="94"/>
        <end position="118"/>
    </location>
</feature>
<feature type="transmembrane region" description="Helical" evidence="6">
    <location>
        <begin position="22"/>
        <end position="41"/>
    </location>
</feature>
<organism evidence="8">
    <name type="scientific">marine metagenome</name>
    <dbReference type="NCBI Taxonomy" id="408172"/>
    <lineage>
        <taxon>unclassified sequences</taxon>
        <taxon>metagenomes</taxon>
        <taxon>ecological metagenomes</taxon>
    </lineage>
</organism>
<dbReference type="Pfam" id="PF04039">
    <property type="entry name" value="MnhB"/>
    <property type="match status" value="1"/>
</dbReference>
<feature type="transmembrane region" description="Helical" evidence="6">
    <location>
        <begin position="53"/>
        <end position="74"/>
    </location>
</feature>
<dbReference type="AlphaFoldDB" id="A0A381THC0"/>
<evidence type="ECO:0000256" key="3">
    <source>
        <dbReference type="ARBA" id="ARBA00022692"/>
    </source>
</evidence>
<evidence type="ECO:0000256" key="1">
    <source>
        <dbReference type="ARBA" id="ARBA00004651"/>
    </source>
</evidence>
<evidence type="ECO:0000256" key="2">
    <source>
        <dbReference type="ARBA" id="ARBA00022475"/>
    </source>
</evidence>
<name>A0A381THC0_9ZZZZ</name>
<dbReference type="EMBL" id="UINC01004550">
    <property type="protein sequence ID" value="SVA15164.1"/>
    <property type="molecule type" value="Genomic_DNA"/>
</dbReference>
<dbReference type="InterPro" id="IPR007182">
    <property type="entry name" value="MnhB"/>
</dbReference>
<dbReference type="PANTHER" id="PTHR33932:SF4">
    <property type="entry name" value="NA(+)_H(+) ANTIPORTER SUBUNIT B"/>
    <property type="match status" value="1"/>
</dbReference>
<keyword evidence="3 6" id="KW-0812">Transmembrane</keyword>
<evidence type="ECO:0000259" key="7">
    <source>
        <dbReference type="Pfam" id="PF04039"/>
    </source>
</evidence>
<dbReference type="PANTHER" id="PTHR33932">
    <property type="entry name" value="NA(+)/H(+) ANTIPORTER SUBUNIT B"/>
    <property type="match status" value="1"/>
</dbReference>
<evidence type="ECO:0000256" key="5">
    <source>
        <dbReference type="ARBA" id="ARBA00023136"/>
    </source>
</evidence>
<evidence type="ECO:0000256" key="6">
    <source>
        <dbReference type="SAM" id="Phobius"/>
    </source>
</evidence>
<comment type="subcellular location">
    <subcellularLocation>
        <location evidence="1">Cell membrane</location>
        <topology evidence="1">Multi-pass membrane protein</topology>
    </subcellularLocation>
</comment>
<sequence length="127" mass="13158">VLPLTLLFAVYAAIKGHNGPGGGFIAGLITAVGLCTYRMAFGQRAFFRLLPTHPRWLVFAGLSVAAGVAVIPLLRGDPLLRSGSTTLHLGGEGLHLVSATAFDLGVLLVVVGVAIGMITRLGEELDP</sequence>
<dbReference type="GO" id="GO:0005886">
    <property type="term" value="C:plasma membrane"/>
    <property type="evidence" value="ECO:0007669"/>
    <property type="project" value="UniProtKB-SubCell"/>
</dbReference>
<accession>A0A381THC0</accession>
<keyword evidence="4 6" id="KW-1133">Transmembrane helix</keyword>